<dbReference type="Proteomes" id="UP001189429">
    <property type="component" value="Unassembled WGS sequence"/>
</dbReference>
<feature type="domain" description="WW" evidence="2">
    <location>
        <begin position="444"/>
        <end position="477"/>
    </location>
</feature>
<feature type="compositionally biased region" description="Acidic residues" evidence="1">
    <location>
        <begin position="128"/>
        <end position="139"/>
    </location>
</feature>
<gene>
    <name evidence="3" type="ORF">PCOR1329_LOCUS38525</name>
</gene>
<feature type="compositionally biased region" description="Acidic residues" evidence="1">
    <location>
        <begin position="354"/>
        <end position="366"/>
    </location>
</feature>
<dbReference type="PROSITE" id="PS50020">
    <property type="entry name" value="WW_DOMAIN_2"/>
    <property type="match status" value="2"/>
</dbReference>
<dbReference type="InterPro" id="IPR001202">
    <property type="entry name" value="WW_dom"/>
</dbReference>
<proteinExistence type="predicted"/>
<comment type="caution">
    <text evidence="3">The sequence shown here is derived from an EMBL/GenBank/DDBJ whole genome shotgun (WGS) entry which is preliminary data.</text>
</comment>
<evidence type="ECO:0000259" key="2">
    <source>
        <dbReference type="PROSITE" id="PS50020"/>
    </source>
</evidence>
<evidence type="ECO:0000256" key="1">
    <source>
        <dbReference type="SAM" id="MobiDB-lite"/>
    </source>
</evidence>
<evidence type="ECO:0000313" key="3">
    <source>
        <dbReference type="EMBL" id="CAK0844440.1"/>
    </source>
</evidence>
<feature type="compositionally biased region" description="Basic and acidic residues" evidence="1">
    <location>
        <begin position="213"/>
        <end position="223"/>
    </location>
</feature>
<feature type="compositionally biased region" description="Basic and acidic residues" evidence="1">
    <location>
        <begin position="234"/>
        <end position="258"/>
    </location>
</feature>
<feature type="compositionally biased region" description="Low complexity" evidence="1">
    <location>
        <begin position="969"/>
        <end position="999"/>
    </location>
</feature>
<sequence length="1045" mass="115855">MAPRQMYAPRRGCARSFEEFRRTVATALVPRRDGAARHEELRKRRPAACKRNTIEVADGGPLGYDSFEDDFEDGYDGHQNTYSDHQRFDRLQGGYTPGEERRDRLRVVSPPSDVRSDDGAAPGTWDNDSYETEVNSDDVNESHDDPPEERQLRHQRRPLTARRTPRSTRTVSWLGICVEEGKGAYLQVVSSQGRAEEANEGETEKADDEEDYKEGGLKEKDDALSIAALAREAFPARRPEQTAEARREKDPEHKQHNEPEEDPEHEQQDERGTGPEREQQDEHGDPEYEKYSEHEQQDEKKNPGREKRPEYEQQDECEKDREREKDPECEKDPAYEQQHDRKKDPEGPEHDQQDEFGEPEHDEDPEHEQQDVRQDPGREKDPKFEQQDEREKDPDCERNTDCEKDPEYEQLGPPHLPDEWASAMDKTGERHCCQRVTKHKQWSPPPPDSATSYLDKQGRRHYHNEVINKTQWTPPLRSCLKKPPRQAEDAELARTLREKGHYAESAQLPPVLTMGPRSPSEWKQLELDSAGLRAALTLALCAASSGLAVLLFLNPSAPQANLPCMWKVPEVRFLCSLQDTSPTVTSRCEPMGDRQCLCMNAMPIMAPTDSSQIEVYAAAVITQASEGEVALREAEIEQLHQVLETLTGDAEIANRVCGLLPALSALVAGRQPSWLDRLRRNVALHAKIVTDQLSMETQGEYPVAPAAGSWCGNPFSDREPIAEVLFDSSDGTAGPQPGRLVLATGPSLKDSRGGGPGKGLDNVGDEKILMQAADYRETAYMHTIGVEAQENTSPELGKGLAILTIFLNSLQLRLVPIRALGSQGGWRVCQTAGIVACFWMFTAVFAYETKEFGLVSVEPEEQGKARGKKAACEGRFVTLLGLQQSKRELIWLLESKVGQRHDPHFAADSANAARNQGSKQGVARRRELEEFASLRQEALGTQRPSAAEGLFGEPASAVGLKRKAAPDAGGAAAAAKRPSAAKAPAEAAAEEAQPAAQPEATPPAPPGDAAEAASEEEGALGGLAAYDSDEDEEDDEDEKLPPPAL</sequence>
<protein>
    <recommendedName>
        <fullName evidence="2">WW domain-containing protein</fullName>
    </recommendedName>
</protein>
<feature type="region of interest" description="Disordered" evidence="1">
    <location>
        <begin position="34"/>
        <end position="169"/>
    </location>
</feature>
<evidence type="ECO:0000313" key="4">
    <source>
        <dbReference type="Proteomes" id="UP001189429"/>
    </source>
</evidence>
<name>A0ABN9TFX2_9DINO</name>
<feature type="compositionally biased region" description="Basic and acidic residues" evidence="1">
    <location>
        <begin position="140"/>
        <end position="152"/>
    </location>
</feature>
<keyword evidence="4" id="KW-1185">Reference proteome</keyword>
<feature type="compositionally biased region" description="Basic residues" evidence="1">
    <location>
        <begin position="153"/>
        <end position="166"/>
    </location>
</feature>
<feature type="compositionally biased region" description="Basic and acidic residues" evidence="1">
    <location>
        <begin position="265"/>
        <end position="353"/>
    </location>
</feature>
<feature type="compositionally biased region" description="Acidic residues" evidence="1">
    <location>
        <begin position="198"/>
        <end position="212"/>
    </location>
</feature>
<feature type="domain" description="WW" evidence="2">
    <location>
        <begin position="414"/>
        <end position="447"/>
    </location>
</feature>
<dbReference type="EMBL" id="CAUYUJ010014664">
    <property type="protein sequence ID" value="CAK0844440.1"/>
    <property type="molecule type" value="Genomic_DNA"/>
</dbReference>
<feature type="region of interest" description="Disordered" evidence="1">
    <location>
        <begin position="969"/>
        <end position="1045"/>
    </location>
</feature>
<accession>A0ABN9TFX2</accession>
<organism evidence="3 4">
    <name type="scientific">Prorocentrum cordatum</name>
    <dbReference type="NCBI Taxonomy" id="2364126"/>
    <lineage>
        <taxon>Eukaryota</taxon>
        <taxon>Sar</taxon>
        <taxon>Alveolata</taxon>
        <taxon>Dinophyceae</taxon>
        <taxon>Prorocentrales</taxon>
        <taxon>Prorocentraceae</taxon>
        <taxon>Prorocentrum</taxon>
    </lineage>
</organism>
<feature type="compositionally biased region" description="Basic and acidic residues" evidence="1">
    <location>
        <begin position="367"/>
        <end position="407"/>
    </location>
</feature>
<feature type="compositionally biased region" description="Acidic residues" evidence="1">
    <location>
        <begin position="1027"/>
        <end position="1038"/>
    </location>
</feature>
<reference evidence="3" key="1">
    <citation type="submission" date="2023-10" db="EMBL/GenBank/DDBJ databases">
        <authorList>
            <person name="Chen Y."/>
            <person name="Shah S."/>
            <person name="Dougan E. K."/>
            <person name="Thang M."/>
            <person name="Chan C."/>
        </authorList>
    </citation>
    <scope>NUCLEOTIDE SEQUENCE [LARGE SCALE GENOMIC DNA]</scope>
</reference>
<feature type="region of interest" description="Disordered" evidence="1">
    <location>
        <begin position="744"/>
        <end position="763"/>
    </location>
</feature>
<feature type="region of interest" description="Disordered" evidence="1">
    <location>
        <begin position="190"/>
        <end position="428"/>
    </location>
</feature>